<dbReference type="AlphaFoldDB" id="A0A3R6YJI7"/>
<feature type="active site" description="Proton acceptor" evidence="9">
    <location>
        <position position="167"/>
    </location>
</feature>
<dbReference type="GO" id="GO:0006094">
    <property type="term" value="P:gluconeogenesis"/>
    <property type="evidence" value="ECO:0007669"/>
    <property type="project" value="UniProtKB-UniRule"/>
</dbReference>
<protein>
    <recommendedName>
        <fullName evidence="4 9">Triosephosphate isomerase</fullName>
        <shortName evidence="9">TIM</shortName>
        <shortName evidence="9">TPI</shortName>
        <ecNumber evidence="3 9">5.3.1.1</ecNumber>
    </recommendedName>
    <alternativeName>
        <fullName evidence="9">Triose-phosphate isomerase</fullName>
    </alternativeName>
</protein>
<dbReference type="GO" id="GO:0004807">
    <property type="term" value="F:triose-phosphate isomerase activity"/>
    <property type="evidence" value="ECO:0007669"/>
    <property type="project" value="UniProtKB-UniRule"/>
</dbReference>
<dbReference type="InterPro" id="IPR000652">
    <property type="entry name" value="Triosephosphate_isomerase"/>
</dbReference>
<evidence type="ECO:0000256" key="2">
    <source>
        <dbReference type="ARBA" id="ARBA00007422"/>
    </source>
</evidence>
<evidence type="ECO:0000256" key="8">
    <source>
        <dbReference type="ARBA" id="ARBA00023235"/>
    </source>
</evidence>
<comment type="caution">
    <text evidence="11">The sequence shown here is derived from an EMBL/GenBank/DDBJ whole genome shotgun (WGS) entry which is preliminary data.</text>
</comment>
<dbReference type="PANTHER" id="PTHR21139:SF42">
    <property type="entry name" value="TRIOSEPHOSPHATE ISOMERASE"/>
    <property type="match status" value="1"/>
</dbReference>
<evidence type="ECO:0000313" key="12">
    <source>
        <dbReference type="Proteomes" id="UP000284822"/>
    </source>
</evidence>
<dbReference type="GO" id="GO:0005829">
    <property type="term" value="C:cytosol"/>
    <property type="evidence" value="ECO:0007669"/>
    <property type="project" value="TreeGrafter"/>
</dbReference>
<comment type="similarity">
    <text evidence="2 9 10">Belongs to the triosephosphate isomerase family.</text>
</comment>
<dbReference type="InterPro" id="IPR022896">
    <property type="entry name" value="TrioseP_Isoase_bac/euk"/>
</dbReference>
<dbReference type="CDD" id="cd00311">
    <property type="entry name" value="TIM"/>
    <property type="match status" value="1"/>
</dbReference>
<feature type="active site" description="Electrophile" evidence="9">
    <location>
        <position position="95"/>
    </location>
</feature>
<dbReference type="PANTHER" id="PTHR21139">
    <property type="entry name" value="TRIOSEPHOSPHATE ISOMERASE"/>
    <property type="match status" value="1"/>
</dbReference>
<dbReference type="RefSeq" id="WP_118910481.1">
    <property type="nucleotide sequence ID" value="NZ_JBHLWZ010000004.1"/>
</dbReference>
<evidence type="ECO:0000256" key="6">
    <source>
        <dbReference type="ARBA" id="ARBA00022490"/>
    </source>
</evidence>
<dbReference type="InterPro" id="IPR013785">
    <property type="entry name" value="Aldolase_TIM"/>
</dbReference>
<proteinExistence type="inferred from homology"/>
<dbReference type="EC" id="5.3.1.1" evidence="3 9"/>
<evidence type="ECO:0000313" key="11">
    <source>
        <dbReference type="EMBL" id="RHW47332.1"/>
    </source>
</evidence>
<feature type="binding site" evidence="9">
    <location>
        <begin position="9"/>
        <end position="11"/>
    </location>
    <ligand>
        <name>substrate</name>
    </ligand>
</feature>
<dbReference type="FunFam" id="3.20.20.70:FF:000016">
    <property type="entry name" value="Triosephosphate isomerase"/>
    <property type="match status" value="1"/>
</dbReference>
<keyword evidence="5 9" id="KW-0312">Gluconeogenesis</keyword>
<reference evidence="11 12" key="1">
    <citation type="submission" date="2018-07" db="EMBL/GenBank/DDBJ databases">
        <title>Genome sequences of six Lactobacillus spp. isolated from bumble bee guts.</title>
        <authorList>
            <person name="Motta E.V.S."/>
            <person name="Moran N.A."/>
        </authorList>
    </citation>
    <scope>NUCLEOTIDE SEQUENCE [LARGE SCALE GENOMIC DNA]</scope>
    <source>
        <strain evidence="11 12">LV-8.1</strain>
    </source>
</reference>
<dbReference type="GO" id="GO:0006096">
    <property type="term" value="P:glycolytic process"/>
    <property type="evidence" value="ECO:0007669"/>
    <property type="project" value="UniProtKB-UniRule"/>
</dbReference>
<dbReference type="GO" id="GO:0046166">
    <property type="term" value="P:glyceraldehyde-3-phosphate biosynthetic process"/>
    <property type="evidence" value="ECO:0007669"/>
    <property type="project" value="TreeGrafter"/>
</dbReference>
<name>A0A3R6YJI7_9LACO</name>
<dbReference type="NCBIfam" id="TIGR00419">
    <property type="entry name" value="tim"/>
    <property type="match status" value="1"/>
</dbReference>
<dbReference type="InterPro" id="IPR020861">
    <property type="entry name" value="Triosephosphate_isomerase_AS"/>
</dbReference>
<dbReference type="GO" id="GO:0019563">
    <property type="term" value="P:glycerol catabolic process"/>
    <property type="evidence" value="ECO:0007669"/>
    <property type="project" value="TreeGrafter"/>
</dbReference>
<evidence type="ECO:0000256" key="4">
    <source>
        <dbReference type="ARBA" id="ARBA00019397"/>
    </source>
</evidence>
<dbReference type="SUPFAM" id="SSF51351">
    <property type="entry name" value="Triosephosphate isomerase (TIM)"/>
    <property type="match status" value="1"/>
</dbReference>
<comment type="function">
    <text evidence="9">Involved in the gluconeogenesis. Catalyzes stereospecifically the conversion of dihydroxyacetone phosphate (DHAP) to D-glyceraldehyde-3-phosphate (G3P).</text>
</comment>
<feature type="binding site" evidence="9">
    <location>
        <position position="173"/>
    </location>
    <ligand>
        <name>substrate</name>
    </ligand>
</feature>
<evidence type="ECO:0000256" key="10">
    <source>
        <dbReference type="RuleBase" id="RU363013"/>
    </source>
</evidence>
<comment type="catalytic activity">
    <reaction evidence="9 10">
        <text>D-glyceraldehyde 3-phosphate = dihydroxyacetone phosphate</text>
        <dbReference type="Rhea" id="RHEA:18585"/>
        <dbReference type="ChEBI" id="CHEBI:57642"/>
        <dbReference type="ChEBI" id="CHEBI:59776"/>
        <dbReference type="EC" id="5.3.1.1"/>
    </reaction>
</comment>
<comment type="subunit">
    <text evidence="9 10">Homodimer.</text>
</comment>
<feature type="binding site" evidence="9">
    <location>
        <position position="213"/>
    </location>
    <ligand>
        <name>substrate</name>
    </ligand>
</feature>
<dbReference type="PROSITE" id="PS51440">
    <property type="entry name" value="TIM_2"/>
    <property type="match status" value="1"/>
</dbReference>
<dbReference type="PROSITE" id="PS00171">
    <property type="entry name" value="TIM_1"/>
    <property type="match status" value="1"/>
</dbReference>
<dbReference type="UniPathway" id="UPA00138"/>
<evidence type="ECO:0000256" key="5">
    <source>
        <dbReference type="ARBA" id="ARBA00022432"/>
    </source>
</evidence>
<evidence type="ECO:0000256" key="9">
    <source>
        <dbReference type="HAMAP-Rule" id="MF_00147"/>
    </source>
</evidence>
<dbReference type="Pfam" id="PF00121">
    <property type="entry name" value="TIM"/>
    <property type="match status" value="1"/>
</dbReference>
<gene>
    <name evidence="9" type="primary">tpiA</name>
    <name evidence="11" type="ORF">DS832_04055</name>
</gene>
<comment type="subcellular location">
    <subcellularLocation>
        <location evidence="9 10">Cytoplasm</location>
    </subcellularLocation>
</comment>
<feature type="binding site" evidence="9">
    <location>
        <begin position="234"/>
        <end position="235"/>
    </location>
    <ligand>
        <name>substrate</name>
    </ligand>
</feature>
<dbReference type="Proteomes" id="UP000284822">
    <property type="component" value="Unassembled WGS sequence"/>
</dbReference>
<sequence>MRTPIIAGNWKLNNNPEDTTKFVNAVKDQLPDSNKVESVIAAPAVDLPALLAAAKGSNLHTAAENCYFENSGAFTGETSPQVLNEMGINYVVIGHSERRDYFHETDEDINKKAHAVLDNQMTPIICCGETLETREAGKAEEWVQNQVTAALKGLSAQQVAGLVIAYEPIWAIGTGKTATSDQAQEICHVIRETVKDLYDATTSDNVRIQYGGSVKPANVKDLMSKPDIDGGLVGGASLEPESFLQLVNYQD</sequence>
<evidence type="ECO:0000256" key="3">
    <source>
        <dbReference type="ARBA" id="ARBA00011940"/>
    </source>
</evidence>
<dbReference type="HAMAP" id="MF_00147_B">
    <property type="entry name" value="TIM_B"/>
    <property type="match status" value="1"/>
</dbReference>
<comment type="pathway">
    <text evidence="1 9 10">Carbohydrate degradation; glycolysis; D-glyceraldehyde 3-phosphate from glycerone phosphate: step 1/1.</text>
</comment>
<keyword evidence="7 9" id="KW-0324">Glycolysis</keyword>
<dbReference type="UniPathway" id="UPA00109">
    <property type="reaction ID" value="UER00189"/>
</dbReference>
<evidence type="ECO:0000256" key="1">
    <source>
        <dbReference type="ARBA" id="ARBA00004680"/>
    </source>
</evidence>
<organism evidence="11 12">
    <name type="scientific">Bombilactobacillus bombi</name>
    <dbReference type="NCBI Taxonomy" id="1303590"/>
    <lineage>
        <taxon>Bacteria</taxon>
        <taxon>Bacillati</taxon>
        <taxon>Bacillota</taxon>
        <taxon>Bacilli</taxon>
        <taxon>Lactobacillales</taxon>
        <taxon>Lactobacillaceae</taxon>
        <taxon>Bombilactobacillus</taxon>
    </lineage>
</organism>
<dbReference type="Gene3D" id="3.20.20.70">
    <property type="entry name" value="Aldolase class I"/>
    <property type="match status" value="1"/>
</dbReference>
<accession>A0A3R6YJI7</accession>
<comment type="pathway">
    <text evidence="9 10">Carbohydrate biosynthesis; gluconeogenesis.</text>
</comment>
<evidence type="ECO:0000256" key="7">
    <source>
        <dbReference type="ARBA" id="ARBA00023152"/>
    </source>
</evidence>
<dbReference type="EMBL" id="QOCS01000008">
    <property type="protein sequence ID" value="RHW47332.1"/>
    <property type="molecule type" value="Genomic_DNA"/>
</dbReference>
<keyword evidence="8 9" id="KW-0413">Isomerase</keyword>
<dbReference type="InterPro" id="IPR035990">
    <property type="entry name" value="TIM_sf"/>
</dbReference>
<keyword evidence="6 9" id="KW-0963">Cytoplasm</keyword>